<dbReference type="SUPFAM" id="SSF51735">
    <property type="entry name" value="NAD(P)-binding Rossmann-fold domains"/>
    <property type="match status" value="1"/>
</dbReference>
<dbReference type="Gene3D" id="3.40.50.720">
    <property type="entry name" value="NAD(P)-binding Rossmann-like Domain"/>
    <property type="match status" value="1"/>
</dbReference>
<proteinExistence type="inferred from homology"/>
<evidence type="ECO:0000256" key="1">
    <source>
        <dbReference type="ARBA" id="ARBA00001539"/>
    </source>
</evidence>
<accession>A0A0J8AS98</accession>
<comment type="caution">
    <text evidence="9">The sequence shown here is derived from an EMBL/GenBank/DDBJ whole genome shotgun (WGS) entry which is preliminary data.</text>
</comment>
<protein>
    <recommendedName>
        <fullName evidence="4 7">dTDP-glucose 4,6-dehydratase</fullName>
        <ecNumber evidence="4 7">4.2.1.46</ecNumber>
    </recommendedName>
</protein>
<dbReference type="PATRIC" id="fig|1420583.3.peg.637"/>
<dbReference type="RefSeq" id="WP_066600420.1">
    <property type="nucleotide sequence ID" value="NZ_KQ130434.1"/>
</dbReference>
<feature type="domain" description="NAD(P)-binding" evidence="8">
    <location>
        <begin position="5"/>
        <end position="333"/>
    </location>
</feature>
<dbReference type="Pfam" id="PF16363">
    <property type="entry name" value="GDP_Man_Dehyd"/>
    <property type="match status" value="1"/>
</dbReference>
<comment type="catalytic activity">
    <reaction evidence="1 7">
        <text>dTDP-alpha-D-glucose = dTDP-4-dehydro-6-deoxy-alpha-D-glucose + H2O</text>
        <dbReference type="Rhea" id="RHEA:17221"/>
        <dbReference type="ChEBI" id="CHEBI:15377"/>
        <dbReference type="ChEBI" id="CHEBI:57477"/>
        <dbReference type="ChEBI" id="CHEBI:57649"/>
        <dbReference type="EC" id="4.2.1.46"/>
    </reaction>
</comment>
<dbReference type="Gene3D" id="3.90.25.10">
    <property type="entry name" value="UDP-galactose 4-epimerase, domain 1"/>
    <property type="match status" value="1"/>
</dbReference>
<evidence type="ECO:0000259" key="8">
    <source>
        <dbReference type="Pfam" id="PF16363"/>
    </source>
</evidence>
<evidence type="ECO:0000256" key="6">
    <source>
        <dbReference type="ARBA" id="ARBA00023239"/>
    </source>
</evidence>
<dbReference type="GO" id="GO:0009225">
    <property type="term" value="P:nucleotide-sugar metabolic process"/>
    <property type="evidence" value="ECO:0007669"/>
    <property type="project" value="InterPro"/>
</dbReference>
<dbReference type="InterPro" id="IPR036291">
    <property type="entry name" value="NAD(P)-bd_dom_sf"/>
</dbReference>
<dbReference type="AlphaFoldDB" id="A0A0J8AS98"/>
<dbReference type="EMBL" id="JACT01000001">
    <property type="protein sequence ID" value="KMS57235.1"/>
    <property type="molecule type" value="Genomic_DNA"/>
</dbReference>
<evidence type="ECO:0000256" key="2">
    <source>
        <dbReference type="ARBA" id="ARBA00001911"/>
    </source>
</evidence>
<dbReference type="GO" id="GO:0008460">
    <property type="term" value="F:dTDP-glucose 4,6-dehydratase activity"/>
    <property type="evidence" value="ECO:0007669"/>
    <property type="project" value="UniProtKB-EC"/>
</dbReference>
<evidence type="ECO:0000313" key="10">
    <source>
        <dbReference type="Proteomes" id="UP000052232"/>
    </source>
</evidence>
<dbReference type="InterPro" id="IPR020904">
    <property type="entry name" value="Sc_DH/Rdtase_CS"/>
</dbReference>
<dbReference type="InterPro" id="IPR016040">
    <property type="entry name" value="NAD(P)-bd_dom"/>
</dbReference>
<evidence type="ECO:0000256" key="4">
    <source>
        <dbReference type="ARBA" id="ARBA00011990"/>
    </source>
</evidence>
<dbReference type="STRING" id="1420583.V473_03160"/>
<comment type="similarity">
    <text evidence="3 7">Belongs to the NAD(P)-dependent epimerase/dehydratase family. dTDP-glucose dehydratase subfamily.</text>
</comment>
<dbReference type="InterPro" id="IPR005888">
    <property type="entry name" value="dTDP_Gluc_deHydtase"/>
</dbReference>
<keyword evidence="5" id="KW-0520">NAD</keyword>
<name>A0A0J8AS98_9SPHN</name>
<dbReference type="CDD" id="cd05246">
    <property type="entry name" value="dTDP_GD_SDR_e"/>
    <property type="match status" value="1"/>
</dbReference>
<evidence type="ECO:0000256" key="3">
    <source>
        <dbReference type="ARBA" id="ARBA00008178"/>
    </source>
</evidence>
<reference evidence="9 10" key="1">
    <citation type="journal article" date="2015" name="G3 (Bethesda)">
        <title>Insights into Ongoing Evolution of the Hexachlorocyclohexane Catabolic Pathway from Comparative Genomics of Ten Sphingomonadaceae Strains.</title>
        <authorList>
            <person name="Pearce S.L."/>
            <person name="Oakeshott J.G."/>
            <person name="Pandey G."/>
        </authorList>
    </citation>
    <scope>NUCLEOTIDE SEQUENCE [LARGE SCALE GENOMIC DNA]</scope>
    <source>
        <strain evidence="9 10">LL01</strain>
    </source>
</reference>
<comment type="cofactor">
    <cofactor evidence="2 7">
        <name>NAD(+)</name>
        <dbReference type="ChEBI" id="CHEBI:57540"/>
    </cofactor>
</comment>
<dbReference type="NCBIfam" id="TIGR01181">
    <property type="entry name" value="dTDP_gluc_dehyt"/>
    <property type="match status" value="1"/>
</dbReference>
<evidence type="ECO:0000256" key="7">
    <source>
        <dbReference type="RuleBase" id="RU004473"/>
    </source>
</evidence>
<dbReference type="PROSITE" id="PS00061">
    <property type="entry name" value="ADH_SHORT"/>
    <property type="match status" value="1"/>
</dbReference>
<evidence type="ECO:0000256" key="5">
    <source>
        <dbReference type="ARBA" id="ARBA00023027"/>
    </source>
</evidence>
<gene>
    <name evidence="9" type="ORF">V473_03160</name>
</gene>
<evidence type="ECO:0000313" key="9">
    <source>
        <dbReference type="EMBL" id="KMS57235.1"/>
    </source>
</evidence>
<keyword evidence="6 7" id="KW-0456">Lyase</keyword>
<dbReference type="PANTHER" id="PTHR43000">
    <property type="entry name" value="DTDP-D-GLUCOSE 4,6-DEHYDRATASE-RELATED"/>
    <property type="match status" value="1"/>
</dbReference>
<sequence length="356" mass="39142">MANLIVTGGAGFIGANFVHHWRKVAPQDNIIVLDVLTYAGNPANIAGLDGVELVEGDICDTALVSRLMDDHAIDTVVHFAAESHVDRSITGPDAFVTTNVVGTHSLLKAAKIAWLDKGSGRPHRFHHVSTDEVYGSLEMDDPAFSETTPYSPNSPYSASKAGSDHLVRAYHHTYGLETTTSNCSNNYGPYQFPEKLIPLFTLNALSGRNLPIYGDGLNVRDWLHVEDHCVGIELILRKGRIGETYNVGGGQELPNIEVVREICRGVDAAFAENPALAATFPDAPAARGGSSVDLMTYVEDRKGHDRRYAIDESKIRGELGYEPARDFPQGFAETLRWYLSNENWWRPLVERAKIAR</sequence>
<dbReference type="Proteomes" id="UP000052232">
    <property type="component" value="Unassembled WGS sequence"/>
</dbReference>
<keyword evidence="10" id="KW-1185">Reference proteome</keyword>
<organism evidence="9 10">
    <name type="scientific">Sphingobium cupriresistens LL01</name>
    <dbReference type="NCBI Taxonomy" id="1420583"/>
    <lineage>
        <taxon>Bacteria</taxon>
        <taxon>Pseudomonadati</taxon>
        <taxon>Pseudomonadota</taxon>
        <taxon>Alphaproteobacteria</taxon>
        <taxon>Sphingomonadales</taxon>
        <taxon>Sphingomonadaceae</taxon>
        <taxon>Sphingobium</taxon>
    </lineage>
</organism>
<dbReference type="EC" id="4.2.1.46" evidence="4 7"/>